<dbReference type="AlphaFoldDB" id="A0A834WJU8"/>
<organism evidence="1 2">
    <name type="scientific">Senna tora</name>
    <dbReference type="NCBI Taxonomy" id="362788"/>
    <lineage>
        <taxon>Eukaryota</taxon>
        <taxon>Viridiplantae</taxon>
        <taxon>Streptophyta</taxon>
        <taxon>Embryophyta</taxon>
        <taxon>Tracheophyta</taxon>
        <taxon>Spermatophyta</taxon>
        <taxon>Magnoliopsida</taxon>
        <taxon>eudicotyledons</taxon>
        <taxon>Gunneridae</taxon>
        <taxon>Pentapetalae</taxon>
        <taxon>rosids</taxon>
        <taxon>fabids</taxon>
        <taxon>Fabales</taxon>
        <taxon>Fabaceae</taxon>
        <taxon>Caesalpinioideae</taxon>
        <taxon>Cassia clade</taxon>
        <taxon>Senna</taxon>
    </lineage>
</organism>
<name>A0A834WJU8_9FABA</name>
<evidence type="ECO:0000313" key="2">
    <source>
        <dbReference type="Proteomes" id="UP000634136"/>
    </source>
</evidence>
<sequence>MVASDSTLAFSALREEARAKYLTIRCINGSGAPKDGTGSASEPPIINSLMVSNALSRLIVYWHGVCIKETRVAYKGSVIA</sequence>
<gene>
    <name evidence="1" type="ORF">G2W53_024969</name>
</gene>
<dbReference type="EMBL" id="JAAIUW010000008">
    <property type="protein sequence ID" value="KAF7819514.1"/>
    <property type="molecule type" value="Genomic_DNA"/>
</dbReference>
<reference evidence="1" key="1">
    <citation type="submission" date="2020-09" db="EMBL/GenBank/DDBJ databases">
        <title>Genome-Enabled Discovery of Anthraquinone Biosynthesis in Senna tora.</title>
        <authorList>
            <person name="Kang S.-H."/>
            <person name="Pandey R.P."/>
            <person name="Lee C.-M."/>
            <person name="Sim J.-S."/>
            <person name="Jeong J.-T."/>
            <person name="Choi B.-S."/>
            <person name="Jung M."/>
            <person name="Ginzburg D."/>
            <person name="Zhao K."/>
            <person name="Won S.Y."/>
            <person name="Oh T.-J."/>
            <person name="Yu Y."/>
            <person name="Kim N.-H."/>
            <person name="Lee O.R."/>
            <person name="Lee T.-H."/>
            <person name="Bashyal P."/>
            <person name="Kim T.-S."/>
            <person name="Lee W.-H."/>
            <person name="Kawkins C."/>
            <person name="Kim C.-K."/>
            <person name="Kim J.S."/>
            <person name="Ahn B.O."/>
            <person name="Rhee S.Y."/>
            <person name="Sohng J.K."/>
        </authorList>
    </citation>
    <scope>NUCLEOTIDE SEQUENCE</scope>
    <source>
        <tissue evidence="1">Leaf</tissue>
    </source>
</reference>
<dbReference type="Proteomes" id="UP000634136">
    <property type="component" value="Unassembled WGS sequence"/>
</dbReference>
<accession>A0A834WJU8</accession>
<comment type="caution">
    <text evidence="1">The sequence shown here is derived from an EMBL/GenBank/DDBJ whole genome shotgun (WGS) entry which is preliminary data.</text>
</comment>
<evidence type="ECO:0000313" key="1">
    <source>
        <dbReference type="EMBL" id="KAF7819514.1"/>
    </source>
</evidence>
<proteinExistence type="predicted"/>
<protein>
    <submittedName>
        <fullName evidence="1">Uncharacterized protein</fullName>
    </submittedName>
</protein>
<keyword evidence="2" id="KW-1185">Reference proteome</keyword>